<gene>
    <name evidence="2" type="ORF">Bhyg_03698</name>
</gene>
<reference evidence="2" key="1">
    <citation type="submission" date="2022-07" db="EMBL/GenBank/DDBJ databases">
        <authorList>
            <person name="Trinca V."/>
            <person name="Uliana J.V.C."/>
            <person name="Torres T.T."/>
            <person name="Ward R.J."/>
            <person name="Monesi N."/>
        </authorList>
    </citation>
    <scope>NUCLEOTIDE SEQUENCE</scope>
    <source>
        <strain evidence="2">HSMRA1968</strain>
        <tissue evidence="2">Whole embryos</tissue>
    </source>
</reference>
<sequence>MMGASNSKSGSVTKVKHNEDDEKSQLVQPAEPTVSHEVTPNELLDPRSPNPNRTPINEITIKPTNPLPKGTDLTNMDDISAILTVTPTKLKNKLLHDLGYTLDPRSPALNFDRTPIMLNDSNISDEFSFASLSLTESNIHTPKYEDHLEVICSPEMENDISDNSEMDPRSPSIDIERSLLNLNVVLLDETKEEAPKVEAETEKANNQEIVANVPTEAVKNMIYVDEHQEQPTTSSVKSDNVDKLVQNRTPLSCLINSKGVEKRSEIRAKIQNRTNLARSIYKESAHNNSASKIPVLRRSISKEVN</sequence>
<dbReference type="EMBL" id="WJQU01000001">
    <property type="protein sequence ID" value="KAJ6648468.1"/>
    <property type="molecule type" value="Genomic_DNA"/>
</dbReference>
<dbReference type="OrthoDB" id="6337960at2759"/>
<evidence type="ECO:0000313" key="3">
    <source>
        <dbReference type="Proteomes" id="UP001151699"/>
    </source>
</evidence>
<comment type="caution">
    <text evidence="2">The sequence shown here is derived from an EMBL/GenBank/DDBJ whole genome shotgun (WGS) entry which is preliminary data.</text>
</comment>
<evidence type="ECO:0000313" key="2">
    <source>
        <dbReference type="EMBL" id="KAJ6648468.1"/>
    </source>
</evidence>
<feature type="compositionally biased region" description="Polar residues" evidence="1">
    <location>
        <begin position="1"/>
        <end position="12"/>
    </location>
</feature>
<proteinExistence type="predicted"/>
<dbReference type="AlphaFoldDB" id="A0A9Q0NDT0"/>
<evidence type="ECO:0000256" key="1">
    <source>
        <dbReference type="SAM" id="MobiDB-lite"/>
    </source>
</evidence>
<name>A0A9Q0NDT0_9DIPT</name>
<accession>A0A9Q0NDT0</accession>
<organism evidence="2 3">
    <name type="scientific">Pseudolycoriella hygida</name>
    <dbReference type="NCBI Taxonomy" id="35572"/>
    <lineage>
        <taxon>Eukaryota</taxon>
        <taxon>Metazoa</taxon>
        <taxon>Ecdysozoa</taxon>
        <taxon>Arthropoda</taxon>
        <taxon>Hexapoda</taxon>
        <taxon>Insecta</taxon>
        <taxon>Pterygota</taxon>
        <taxon>Neoptera</taxon>
        <taxon>Endopterygota</taxon>
        <taxon>Diptera</taxon>
        <taxon>Nematocera</taxon>
        <taxon>Sciaroidea</taxon>
        <taxon>Sciaridae</taxon>
        <taxon>Pseudolycoriella</taxon>
    </lineage>
</organism>
<feature type="region of interest" description="Disordered" evidence="1">
    <location>
        <begin position="1"/>
        <end position="71"/>
    </location>
</feature>
<protein>
    <submittedName>
        <fullName evidence="2">Uncharacterized protein</fullName>
    </submittedName>
</protein>
<dbReference type="Proteomes" id="UP001151699">
    <property type="component" value="Chromosome A"/>
</dbReference>
<keyword evidence="3" id="KW-1185">Reference proteome</keyword>